<dbReference type="EC" id="2.7.7.13" evidence="2"/>
<feature type="domain" description="Nucleotidyl transferase" evidence="9">
    <location>
        <begin position="5"/>
        <end position="295"/>
    </location>
</feature>
<evidence type="ECO:0000259" key="11">
    <source>
        <dbReference type="Pfam" id="PF22640"/>
    </source>
</evidence>
<evidence type="ECO:0000256" key="7">
    <source>
        <dbReference type="ARBA" id="ARBA00047343"/>
    </source>
</evidence>
<dbReference type="CDD" id="cd02509">
    <property type="entry name" value="GDP-M1P_Guanylyltransferase"/>
    <property type="match status" value="1"/>
</dbReference>
<dbReference type="EMBL" id="CP028324">
    <property type="protein sequence ID" value="AVR95991.1"/>
    <property type="molecule type" value="Genomic_DNA"/>
</dbReference>
<evidence type="ECO:0000256" key="3">
    <source>
        <dbReference type="ARBA" id="ARBA00022679"/>
    </source>
</evidence>
<dbReference type="GO" id="GO:0005525">
    <property type="term" value="F:GTP binding"/>
    <property type="evidence" value="ECO:0007669"/>
    <property type="project" value="UniProtKB-KW"/>
</dbReference>
<keyword evidence="5" id="KW-0547">Nucleotide-binding</keyword>
<dbReference type="InterPro" id="IPR049577">
    <property type="entry name" value="GMPP_N"/>
</dbReference>
<dbReference type="RefSeq" id="WP_107141343.1">
    <property type="nucleotide sequence ID" value="NZ_CP028324.1"/>
</dbReference>
<evidence type="ECO:0000256" key="5">
    <source>
        <dbReference type="ARBA" id="ARBA00022741"/>
    </source>
</evidence>
<evidence type="ECO:0000256" key="1">
    <source>
        <dbReference type="ARBA" id="ARBA00006115"/>
    </source>
</evidence>
<evidence type="ECO:0000259" key="9">
    <source>
        <dbReference type="Pfam" id="PF00483"/>
    </source>
</evidence>
<accession>A0A2R4C8S7</accession>
<keyword evidence="4 12" id="KW-0548">Nucleotidyltransferase</keyword>
<keyword evidence="6" id="KW-0342">GTP-binding</keyword>
<keyword evidence="12" id="KW-0413">Isomerase</keyword>
<dbReference type="InterPro" id="IPR054566">
    <property type="entry name" value="ManC/GMP-like_b-helix"/>
</dbReference>
<evidence type="ECO:0000259" key="10">
    <source>
        <dbReference type="Pfam" id="PF01050"/>
    </source>
</evidence>
<dbReference type="FunFam" id="2.60.120.10:FF:000032">
    <property type="entry name" value="Mannose-1-phosphate guanylyltransferase/mannose-6-phosphate isomerase"/>
    <property type="match status" value="1"/>
</dbReference>
<evidence type="ECO:0000313" key="13">
    <source>
        <dbReference type="Proteomes" id="UP000240505"/>
    </source>
</evidence>
<gene>
    <name evidence="12" type="ORF">C9I28_09785</name>
</gene>
<organism evidence="12 13">
    <name type="scientific">Pseudoduganella armeniaca</name>
    <dbReference type="NCBI Taxonomy" id="2072590"/>
    <lineage>
        <taxon>Bacteria</taxon>
        <taxon>Pseudomonadati</taxon>
        <taxon>Pseudomonadota</taxon>
        <taxon>Betaproteobacteria</taxon>
        <taxon>Burkholderiales</taxon>
        <taxon>Oxalobacteraceae</taxon>
        <taxon>Telluria group</taxon>
        <taxon>Pseudoduganella</taxon>
    </lineage>
</organism>
<sequence>MKIYPVILSGGAGTRLWPLSRAALPKQLLPLVNDKTMLQDTALRLTGRPSGTSAGAPQLMQPLIICGNEHRFLVAEQLREINVKPLGILLEPEGRNTAPAVAAAAHYLKAIDAEAVMLVLPADHVIADTEAFHAAIARAANLAQDGALATFGIVPTGPETGYGYIKSGEPLPTEDRGYKVERFVEKPDRATAEGFVAAGNYYWNSGMFLFRAASYLSELEQFQPAIASASAEAVNKGYRDLDFCRLDETAFAASPSDSIDYAVMEHTRHAVVVPASIGWSDVGSWSALWEVQERNEDGNACRGDVYLDGVKNSLVRAESRCVAVIGVEDVVIVETNDAVLVAHKDQVQRVKHVVEHLKCQDRTEHLHHTKVYRPWGCYEGIDIGDRFQVKRITVNPGGKLSLQMHHHRAEHWIVVSGTAKVTCGDKVQLLTENESTYIPIGMNHRLENPGKLPLHLIEVQSGSYLGEDDIVRFEDVYQRA</sequence>
<dbReference type="Pfam" id="PF00483">
    <property type="entry name" value="NTP_transferase"/>
    <property type="match status" value="1"/>
</dbReference>
<dbReference type="Proteomes" id="UP000240505">
    <property type="component" value="Chromosome"/>
</dbReference>
<dbReference type="SUPFAM" id="SSF53448">
    <property type="entry name" value="Nucleotide-diphospho-sugar transferases"/>
    <property type="match status" value="1"/>
</dbReference>
<evidence type="ECO:0000256" key="8">
    <source>
        <dbReference type="RuleBase" id="RU004190"/>
    </source>
</evidence>
<evidence type="ECO:0000256" key="4">
    <source>
        <dbReference type="ARBA" id="ARBA00022695"/>
    </source>
</evidence>
<dbReference type="Gene3D" id="3.90.550.10">
    <property type="entry name" value="Spore Coat Polysaccharide Biosynthesis Protein SpsA, Chain A"/>
    <property type="match status" value="1"/>
</dbReference>
<name>A0A2R4C8S7_9BURK</name>
<comment type="catalytic activity">
    <reaction evidence="7">
        <text>alpha-D-mannose 1-phosphate + GTP + H(+) = GDP-alpha-D-mannose + diphosphate</text>
        <dbReference type="Rhea" id="RHEA:15229"/>
        <dbReference type="ChEBI" id="CHEBI:15378"/>
        <dbReference type="ChEBI" id="CHEBI:33019"/>
        <dbReference type="ChEBI" id="CHEBI:37565"/>
        <dbReference type="ChEBI" id="CHEBI:57527"/>
        <dbReference type="ChEBI" id="CHEBI:58409"/>
        <dbReference type="EC" id="2.7.7.13"/>
    </reaction>
</comment>
<dbReference type="InterPro" id="IPR014710">
    <property type="entry name" value="RmlC-like_jellyroll"/>
</dbReference>
<keyword evidence="3 12" id="KW-0808">Transferase</keyword>
<dbReference type="KEGG" id="masz:C9I28_09785"/>
<dbReference type="Gene3D" id="2.60.120.10">
    <property type="entry name" value="Jelly Rolls"/>
    <property type="match status" value="1"/>
</dbReference>
<feature type="domain" description="Mannose-6-phosphate isomerase type II C-terminal" evidence="10">
    <location>
        <begin position="361"/>
        <end position="475"/>
    </location>
</feature>
<keyword evidence="13" id="KW-1185">Reference proteome</keyword>
<dbReference type="GO" id="GO:0016853">
    <property type="term" value="F:isomerase activity"/>
    <property type="evidence" value="ECO:0007669"/>
    <property type="project" value="UniProtKB-KW"/>
</dbReference>
<evidence type="ECO:0000256" key="6">
    <source>
        <dbReference type="ARBA" id="ARBA00023134"/>
    </source>
</evidence>
<protein>
    <recommendedName>
        <fullName evidence="2">mannose-1-phosphate guanylyltransferase</fullName>
        <ecNumber evidence="2">2.7.7.13</ecNumber>
    </recommendedName>
</protein>
<comment type="similarity">
    <text evidence="1 8">Belongs to the mannose-6-phosphate isomerase type 2 family.</text>
</comment>
<dbReference type="CDD" id="cd02213">
    <property type="entry name" value="cupin_PMI_typeII_C"/>
    <property type="match status" value="1"/>
</dbReference>
<dbReference type="InterPro" id="IPR011051">
    <property type="entry name" value="RmlC_Cupin_sf"/>
</dbReference>
<dbReference type="InterPro" id="IPR001538">
    <property type="entry name" value="Man6P_isomerase-2_C"/>
</dbReference>
<evidence type="ECO:0000256" key="2">
    <source>
        <dbReference type="ARBA" id="ARBA00012387"/>
    </source>
</evidence>
<dbReference type="PANTHER" id="PTHR46390:SF1">
    <property type="entry name" value="MANNOSE-1-PHOSPHATE GUANYLYLTRANSFERASE"/>
    <property type="match status" value="1"/>
</dbReference>
<dbReference type="GO" id="GO:0009298">
    <property type="term" value="P:GDP-mannose biosynthetic process"/>
    <property type="evidence" value="ECO:0007669"/>
    <property type="project" value="TreeGrafter"/>
</dbReference>
<dbReference type="Pfam" id="PF22640">
    <property type="entry name" value="ManC_GMP_beta-helix"/>
    <property type="match status" value="1"/>
</dbReference>
<dbReference type="Pfam" id="PF01050">
    <property type="entry name" value="MannoseP_isomer"/>
    <property type="match status" value="1"/>
</dbReference>
<feature type="domain" description="MannoseP isomerase/GMP-like beta-helix" evidence="11">
    <location>
        <begin position="311"/>
        <end position="357"/>
    </location>
</feature>
<dbReference type="OrthoDB" id="9806359at2"/>
<dbReference type="NCBIfam" id="TIGR01479">
    <property type="entry name" value="GMP_PMI"/>
    <property type="match status" value="1"/>
</dbReference>
<reference evidence="12 13" key="1">
    <citation type="submission" date="2018-03" db="EMBL/GenBank/DDBJ databases">
        <title>Massilia armeniaca sp. nov., isolated from desert soil.</title>
        <authorList>
            <person name="Huang H."/>
            <person name="Ren M."/>
        </authorList>
    </citation>
    <scope>NUCLEOTIDE SEQUENCE [LARGE SCALE GENOMIC DNA]</scope>
    <source>
        <strain evidence="12 13">ZMN-3</strain>
    </source>
</reference>
<dbReference type="AlphaFoldDB" id="A0A2R4C8S7"/>
<dbReference type="PANTHER" id="PTHR46390">
    <property type="entry name" value="MANNOSE-1-PHOSPHATE GUANYLYLTRANSFERASE"/>
    <property type="match status" value="1"/>
</dbReference>
<dbReference type="GO" id="GO:0004475">
    <property type="term" value="F:mannose-1-phosphate guanylyltransferase (GTP) activity"/>
    <property type="evidence" value="ECO:0007669"/>
    <property type="project" value="UniProtKB-EC"/>
</dbReference>
<dbReference type="SUPFAM" id="SSF51182">
    <property type="entry name" value="RmlC-like cupins"/>
    <property type="match status" value="1"/>
</dbReference>
<dbReference type="GO" id="GO:0000271">
    <property type="term" value="P:polysaccharide biosynthetic process"/>
    <property type="evidence" value="ECO:0007669"/>
    <property type="project" value="InterPro"/>
</dbReference>
<dbReference type="InterPro" id="IPR005835">
    <property type="entry name" value="NTP_transferase_dom"/>
</dbReference>
<proteinExistence type="inferred from homology"/>
<dbReference type="InterPro" id="IPR006375">
    <property type="entry name" value="Man1P_GuaTrfase/Man6P_Isoase"/>
</dbReference>
<dbReference type="InterPro" id="IPR029044">
    <property type="entry name" value="Nucleotide-diphossugar_trans"/>
</dbReference>
<dbReference type="InterPro" id="IPR051161">
    <property type="entry name" value="Mannose-6P_isomerase_type2"/>
</dbReference>
<dbReference type="FunFam" id="3.90.550.10:FF:000046">
    <property type="entry name" value="Mannose-1-phosphate guanylyltransferase (GDP)"/>
    <property type="match status" value="1"/>
</dbReference>
<evidence type="ECO:0000313" key="12">
    <source>
        <dbReference type="EMBL" id="AVR95991.1"/>
    </source>
</evidence>